<dbReference type="InterPro" id="IPR018060">
    <property type="entry name" value="HTH_AraC"/>
</dbReference>
<dbReference type="Gene3D" id="1.10.10.60">
    <property type="entry name" value="Homeodomain-like"/>
    <property type="match status" value="2"/>
</dbReference>
<dbReference type="PROSITE" id="PS00041">
    <property type="entry name" value="HTH_ARAC_FAMILY_1"/>
    <property type="match status" value="1"/>
</dbReference>
<dbReference type="SUPFAM" id="SSF52317">
    <property type="entry name" value="Class I glutamine amidotransferase-like"/>
    <property type="match status" value="1"/>
</dbReference>
<dbReference type="InterPro" id="IPR018062">
    <property type="entry name" value="HTH_AraC-typ_CS"/>
</dbReference>
<keyword evidence="3" id="KW-0804">Transcription</keyword>
<evidence type="ECO:0000313" key="5">
    <source>
        <dbReference type="EMBL" id="MFD2264183.1"/>
    </source>
</evidence>
<dbReference type="Pfam" id="PF12833">
    <property type="entry name" value="HTH_18"/>
    <property type="match status" value="1"/>
</dbReference>
<name>A0ABW5DU23_9PROT</name>
<dbReference type="InterPro" id="IPR029062">
    <property type="entry name" value="Class_I_gatase-like"/>
</dbReference>
<protein>
    <submittedName>
        <fullName evidence="5">GlxA family transcriptional regulator</fullName>
    </submittedName>
</protein>
<dbReference type="Pfam" id="PF01965">
    <property type="entry name" value="DJ-1_PfpI"/>
    <property type="match status" value="1"/>
</dbReference>
<evidence type="ECO:0000256" key="2">
    <source>
        <dbReference type="ARBA" id="ARBA00023125"/>
    </source>
</evidence>
<evidence type="ECO:0000259" key="4">
    <source>
        <dbReference type="PROSITE" id="PS01124"/>
    </source>
</evidence>
<dbReference type="EMBL" id="JBHUIP010000012">
    <property type="protein sequence ID" value="MFD2264183.1"/>
    <property type="molecule type" value="Genomic_DNA"/>
</dbReference>
<dbReference type="InterPro" id="IPR002818">
    <property type="entry name" value="DJ-1/PfpI"/>
</dbReference>
<gene>
    <name evidence="5" type="ORF">ACFSM5_14875</name>
</gene>
<comment type="caution">
    <text evidence="5">The sequence shown here is derived from an EMBL/GenBank/DDBJ whole genome shotgun (WGS) entry which is preliminary data.</text>
</comment>
<dbReference type="SUPFAM" id="SSF46689">
    <property type="entry name" value="Homeodomain-like"/>
    <property type="match status" value="1"/>
</dbReference>
<dbReference type="Gene3D" id="3.40.50.880">
    <property type="match status" value="1"/>
</dbReference>
<dbReference type="InterPro" id="IPR052158">
    <property type="entry name" value="INH-QAR"/>
</dbReference>
<dbReference type="InterPro" id="IPR009057">
    <property type="entry name" value="Homeodomain-like_sf"/>
</dbReference>
<reference evidence="6" key="1">
    <citation type="journal article" date="2019" name="Int. J. Syst. Evol. Microbiol.">
        <title>The Global Catalogue of Microorganisms (GCM) 10K type strain sequencing project: providing services to taxonomists for standard genome sequencing and annotation.</title>
        <authorList>
            <consortium name="The Broad Institute Genomics Platform"/>
            <consortium name="The Broad Institute Genome Sequencing Center for Infectious Disease"/>
            <person name="Wu L."/>
            <person name="Ma J."/>
        </authorList>
    </citation>
    <scope>NUCLEOTIDE SEQUENCE [LARGE SCALE GENOMIC DNA]</scope>
    <source>
        <strain evidence="6">CGMCC 1.19062</strain>
    </source>
</reference>
<organism evidence="5 6">
    <name type="scientific">Lacibacterium aquatile</name>
    <dbReference type="NCBI Taxonomy" id="1168082"/>
    <lineage>
        <taxon>Bacteria</taxon>
        <taxon>Pseudomonadati</taxon>
        <taxon>Pseudomonadota</taxon>
        <taxon>Alphaproteobacteria</taxon>
        <taxon>Rhodospirillales</taxon>
        <taxon>Rhodospirillaceae</taxon>
    </lineage>
</organism>
<keyword evidence="1" id="KW-0805">Transcription regulation</keyword>
<dbReference type="PANTHER" id="PTHR43130">
    <property type="entry name" value="ARAC-FAMILY TRANSCRIPTIONAL REGULATOR"/>
    <property type="match status" value="1"/>
</dbReference>
<proteinExistence type="predicted"/>
<dbReference type="Proteomes" id="UP001597295">
    <property type="component" value="Unassembled WGS sequence"/>
</dbReference>
<keyword evidence="6" id="KW-1185">Reference proteome</keyword>
<evidence type="ECO:0000256" key="3">
    <source>
        <dbReference type="ARBA" id="ARBA00023163"/>
    </source>
</evidence>
<dbReference type="CDD" id="cd03138">
    <property type="entry name" value="GATase1_AraC_2"/>
    <property type="match status" value="1"/>
</dbReference>
<dbReference type="SMART" id="SM00342">
    <property type="entry name" value="HTH_ARAC"/>
    <property type="match status" value="1"/>
</dbReference>
<dbReference type="RefSeq" id="WP_379877231.1">
    <property type="nucleotide sequence ID" value="NZ_JBHUIP010000012.1"/>
</dbReference>
<evidence type="ECO:0000256" key="1">
    <source>
        <dbReference type="ARBA" id="ARBA00023015"/>
    </source>
</evidence>
<keyword evidence="2" id="KW-0238">DNA-binding</keyword>
<evidence type="ECO:0000313" key="6">
    <source>
        <dbReference type="Proteomes" id="UP001597295"/>
    </source>
</evidence>
<accession>A0ABW5DU23</accession>
<sequence>MKPNEPNPGAPLRVAIAVFAECDPSVIYGIFDTLWAAGVQWQASEPLTGGTLFKPQLVAATLDPIRLVTGVSILPQLTVEEMGQADIVIVPNVLVETPDDVRALDRRMIDWIVEMYRGGAQLYASCGGALVLAEAGLLENRAATTHWLYAPLLREEFPSVDVQPEKLMVQSGPGHSITCAGGASSWQDMALYLIARHGSVAEAIRISKIFLYQWHRDGQLPYASMVANVRHGDAVIVQAQEKAALGYERKDILAEIVAASGLSQRTFDRRFRAATGYSPLAYLQALRIEEAKQMLETGDLPVDTIAAQVGYEDLASFRRLFGRLTGMPPGAYRRKFNIPAVILKAQEQ</sequence>
<dbReference type="PROSITE" id="PS01124">
    <property type="entry name" value="HTH_ARAC_FAMILY_2"/>
    <property type="match status" value="1"/>
</dbReference>
<feature type="domain" description="HTH araC/xylS-type" evidence="4">
    <location>
        <begin position="253"/>
        <end position="335"/>
    </location>
</feature>
<dbReference type="PANTHER" id="PTHR43130:SF11">
    <property type="entry name" value="TRANSCRIPTIONAL REGULATORY PROTEIN"/>
    <property type="match status" value="1"/>
</dbReference>